<name>C6BYN0_MARSD</name>
<keyword evidence="1" id="KW-1133">Transmembrane helix</keyword>
<protein>
    <recommendedName>
        <fullName evidence="4">DUF340 domain-containing protein</fullName>
    </recommendedName>
</protein>
<gene>
    <name evidence="2" type="ordered locus">Desal_2582</name>
</gene>
<organism evidence="2 3">
    <name type="scientific">Maridesulfovibrio salexigens (strain ATCC 14822 / DSM 2638 / NCIMB 8403 / VKM B-1763)</name>
    <name type="common">Desulfovibrio salexigens</name>
    <dbReference type="NCBI Taxonomy" id="526222"/>
    <lineage>
        <taxon>Bacteria</taxon>
        <taxon>Pseudomonadati</taxon>
        <taxon>Thermodesulfobacteriota</taxon>
        <taxon>Desulfovibrionia</taxon>
        <taxon>Desulfovibrionales</taxon>
        <taxon>Desulfovibrionaceae</taxon>
        <taxon>Maridesulfovibrio</taxon>
    </lineage>
</organism>
<dbReference type="STRING" id="526222.Desal_2582"/>
<dbReference type="OrthoDB" id="6443879at2"/>
<dbReference type="AlphaFoldDB" id="C6BYN0"/>
<feature type="transmembrane region" description="Helical" evidence="1">
    <location>
        <begin position="64"/>
        <end position="82"/>
    </location>
</feature>
<feature type="transmembrane region" description="Helical" evidence="1">
    <location>
        <begin position="121"/>
        <end position="142"/>
    </location>
</feature>
<sequence length="152" mass="16308">MTKQQNLIESVAVLVLVSIMVLIGNYVGFNNNMVEALPGMGILLLLCIAGVATNMFVFKKIPSVLFVITYGVIVSLPGFPMSEAVNAYVAKVHFLALTTPILAYAGVSIGKDLDTFKKSGWRIVIVSIFVMISTYLGSAAIAQSVLKFMGDI</sequence>
<accession>C6BYN0</accession>
<reference evidence="2 3" key="1">
    <citation type="submission" date="2009-06" db="EMBL/GenBank/DDBJ databases">
        <title>Complete sequence of Desulfovibrio salexigens DSM 2638.</title>
        <authorList>
            <consortium name="US DOE Joint Genome Institute"/>
            <person name="Lucas S."/>
            <person name="Copeland A."/>
            <person name="Lapidus A."/>
            <person name="Glavina del Rio T."/>
            <person name="Tice H."/>
            <person name="Bruce D."/>
            <person name="Goodwin L."/>
            <person name="Pitluck S."/>
            <person name="Munk A.C."/>
            <person name="Brettin T."/>
            <person name="Detter J.C."/>
            <person name="Han C."/>
            <person name="Tapia R."/>
            <person name="Larimer F."/>
            <person name="Land M."/>
            <person name="Hauser L."/>
            <person name="Kyrpides N."/>
            <person name="Anderson I."/>
            <person name="Wall J.D."/>
            <person name="Arkin A.P."/>
            <person name="Dehal P."/>
            <person name="Chivian D."/>
            <person name="Giles B."/>
            <person name="Hazen T.C."/>
        </authorList>
    </citation>
    <scope>NUCLEOTIDE SEQUENCE [LARGE SCALE GENOMIC DNA]</scope>
    <source>
        <strain evidence="3">ATCC 14822 / DSM 2638 / NCIMB 8403 / VKM B-1763</strain>
    </source>
</reference>
<evidence type="ECO:0000256" key="1">
    <source>
        <dbReference type="SAM" id="Phobius"/>
    </source>
</evidence>
<feature type="transmembrane region" description="Helical" evidence="1">
    <location>
        <begin position="88"/>
        <end position="109"/>
    </location>
</feature>
<evidence type="ECO:0000313" key="2">
    <source>
        <dbReference type="EMBL" id="ACS80637.1"/>
    </source>
</evidence>
<proteinExistence type="predicted"/>
<dbReference type="KEGG" id="dsa:Desal_2582"/>
<feature type="transmembrane region" description="Helical" evidence="1">
    <location>
        <begin position="7"/>
        <end position="27"/>
    </location>
</feature>
<dbReference type="EMBL" id="CP001649">
    <property type="protein sequence ID" value="ACS80637.1"/>
    <property type="molecule type" value="Genomic_DNA"/>
</dbReference>
<keyword evidence="3" id="KW-1185">Reference proteome</keyword>
<evidence type="ECO:0008006" key="4">
    <source>
        <dbReference type="Google" id="ProtNLM"/>
    </source>
</evidence>
<feature type="transmembrane region" description="Helical" evidence="1">
    <location>
        <begin position="39"/>
        <end position="57"/>
    </location>
</feature>
<keyword evidence="1" id="KW-0472">Membrane</keyword>
<keyword evidence="1" id="KW-0812">Transmembrane</keyword>
<dbReference type="Proteomes" id="UP000002601">
    <property type="component" value="Chromosome"/>
</dbReference>
<dbReference type="HOGENOM" id="CLU_132472_1_0_7"/>
<dbReference type="RefSeq" id="WP_015852453.1">
    <property type="nucleotide sequence ID" value="NC_012881.1"/>
</dbReference>
<dbReference type="eggNOG" id="ENOG5031UAF">
    <property type="taxonomic scope" value="Bacteria"/>
</dbReference>
<evidence type="ECO:0000313" key="3">
    <source>
        <dbReference type="Proteomes" id="UP000002601"/>
    </source>
</evidence>